<dbReference type="PANTHER" id="PTHR43117">
    <property type="entry name" value="OSMOPROTECTANT IMPORT ATP-BINDING PROTEIN OSMV"/>
    <property type="match status" value="1"/>
</dbReference>
<dbReference type="PROSITE" id="PS50893">
    <property type="entry name" value="ABC_TRANSPORTER_2"/>
    <property type="match status" value="1"/>
</dbReference>
<evidence type="ECO:0000256" key="7">
    <source>
        <dbReference type="ARBA" id="ARBA00066388"/>
    </source>
</evidence>
<keyword evidence="4 10" id="KW-0067">ATP-binding</keyword>
<dbReference type="EC" id="7.6.2.9" evidence="7"/>
<feature type="domain" description="ABC transporter" evidence="9">
    <location>
        <begin position="7"/>
        <end position="243"/>
    </location>
</feature>
<dbReference type="SUPFAM" id="SSF54631">
    <property type="entry name" value="CBS-domain pair"/>
    <property type="match status" value="1"/>
</dbReference>
<dbReference type="FunFam" id="3.40.50.300:FF:000425">
    <property type="entry name" value="Probable ABC transporter, ATP-binding subunit"/>
    <property type="match status" value="1"/>
</dbReference>
<dbReference type="InterPro" id="IPR017871">
    <property type="entry name" value="ABC_transporter-like_CS"/>
</dbReference>
<comment type="catalytic activity">
    <reaction evidence="5">
        <text>a quaternary ammonium(out) + ATP + H2O = a quaternary ammonium(in) + ADP + phosphate + H(+)</text>
        <dbReference type="Rhea" id="RHEA:11036"/>
        <dbReference type="ChEBI" id="CHEBI:15377"/>
        <dbReference type="ChEBI" id="CHEBI:15378"/>
        <dbReference type="ChEBI" id="CHEBI:30616"/>
        <dbReference type="ChEBI" id="CHEBI:35267"/>
        <dbReference type="ChEBI" id="CHEBI:43474"/>
        <dbReference type="ChEBI" id="CHEBI:456216"/>
        <dbReference type="EC" id="7.6.2.9"/>
    </reaction>
</comment>
<evidence type="ECO:0000256" key="1">
    <source>
        <dbReference type="ARBA" id="ARBA00005417"/>
    </source>
</evidence>
<comment type="caution">
    <text evidence="10">The sequence shown here is derived from an EMBL/GenBank/DDBJ whole genome shotgun (WGS) entry which is preliminary data.</text>
</comment>
<dbReference type="EMBL" id="SKFG01000031">
    <property type="protein sequence ID" value="TCZ73569.1"/>
    <property type="molecule type" value="Genomic_DNA"/>
</dbReference>
<accession>A0A4R4E2E2</accession>
<dbReference type="SUPFAM" id="SSF52540">
    <property type="entry name" value="P-loop containing nucleoside triphosphate hydrolases"/>
    <property type="match status" value="1"/>
</dbReference>
<dbReference type="Gene3D" id="3.40.50.300">
    <property type="entry name" value="P-loop containing nucleotide triphosphate hydrolases"/>
    <property type="match status" value="1"/>
</dbReference>
<gene>
    <name evidence="10" type="ORF">E0485_20910</name>
</gene>
<dbReference type="SMART" id="SM00382">
    <property type="entry name" value="AAA"/>
    <property type="match status" value="1"/>
</dbReference>
<dbReference type="InterPro" id="IPR003439">
    <property type="entry name" value="ABC_transporter-like_ATP-bd"/>
</dbReference>
<evidence type="ECO:0000256" key="6">
    <source>
        <dbReference type="ARBA" id="ARBA00063934"/>
    </source>
</evidence>
<dbReference type="AlphaFoldDB" id="A0A4R4E2E2"/>
<evidence type="ECO:0000256" key="5">
    <source>
        <dbReference type="ARBA" id="ARBA00052482"/>
    </source>
</evidence>
<organism evidence="10 11">
    <name type="scientific">Paenibacillus albiflavus</name>
    <dbReference type="NCBI Taxonomy" id="2545760"/>
    <lineage>
        <taxon>Bacteria</taxon>
        <taxon>Bacillati</taxon>
        <taxon>Bacillota</taxon>
        <taxon>Bacilli</taxon>
        <taxon>Bacillales</taxon>
        <taxon>Paenibacillaceae</taxon>
        <taxon>Paenibacillus</taxon>
    </lineage>
</organism>
<comment type="similarity">
    <text evidence="1">Belongs to the ABC transporter superfamily.</text>
</comment>
<evidence type="ECO:0000256" key="4">
    <source>
        <dbReference type="ARBA" id="ARBA00022840"/>
    </source>
</evidence>
<dbReference type="PROSITE" id="PS00211">
    <property type="entry name" value="ABC_TRANSPORTER_1"/>
    <property type="match status" value="1"/>
</dbReference>
<dbReference type="GO" id="GO:0016887">
    <property type="term" value="F:ATP hydrolysis activity"/>
    <property type="evidence" value="ECO:0007669"/>
    <property type="project" value="InterPro"/>
</dbReference>
<name>A0A4R4E2E2_9BACL</name>
<comment type="subunit">
    <text evidence="6">The complex is composed of two ATP-binding proteins (OpuCA), two transmembrane proteins (OpuCB and OpuCD) and a solute-binding protein (OpuCC).</text>
</comment>
<dbReference type="RefSeq" id="WP_132420016.1">
    <property type="nucleotide sequence ID" value="NZ_SKFG01000031.1"/>
</dbReference>
<proteinExistence type="inferred from homology"/>
<evidence type="ECO:0000313" key="10">
    <source>
        <dbReference type="EMBL" id="TCZ73569.1"/>
    </source>
</evidence>
<dbReference type="InterPro" id="IPR003593">
    <property type="entry name" value="AAA+_ATPase"/>
</dbReference>
<protein>
    <recommendedName>
        <fullName evidence="8">Carnitine transport ATP-binding protein OpuCA</fullName>
        <ecNumber evidence="7">7.6.2.9</ecNumber>
    </recommendedName>
</protein>
<sequence length="327" mass="36585">MLNSDAIVFDKVMKQFPRAANPSVQETTLHIPEGSFITILGASGCGKTTLLKMVNRLYEPTSGRILVHGQDINRISVNELRRDIGYVIQQIGLFPHMTIEENIATVPRILGWNKQKIADRVNELLELVHLNPSDYRKRYPRQLSGGQQQRVGLARAMAGNPSILLMDEPFGSIDAITRSSLQEELTGIQKMLRTTILFVTHDIEEALKLGDRIVIMKDGVIQQYDTPLQIMTRPANRFVSQLVQSEDVVQQLSLMSADKVMIPIEEPSHPDESMVQSSDSLRLVLNEILNSSYPSVVVTDSSDHPIGRITFEQLKAYIAISKVMPAT</sequence>
<keyword evidence="11" id="KW-1185">Reference proteome</keyword>
<dbReference type="Pfam" id="PF00005">
    <property type="entry name" value="ABC_tran"/>
    <property type="match status" value="1"/>
</dbReference>
<evidence type="ECO:0000256" key="8">
    <source>
        <dbReference type="ARBA" id="ARBA00070305"/>
    </source>
</evidence>
<dbReference type="PANTHER" id="PTHR43117:SF4">
    <property type="entry name" value="OSMOPROTECTANT IMPORT ATP-BINDING PROTEIN OSMV"/>
    <property type="match status" value="1"/>
</dbReference>
<keyword evidence="3" id="KW-0547">Nucleotide-binding</keyword>
<evidence type="ECO:0000256" key="2">
    <source>
        <dbReference type="ARBA" id="ARBA00022448"/>
    </source>
</evidence>
<dbReference type="InterPro" id="IPR027417">
    <property type="entry name" value="P-loop_NTPase"/>
</dbReference>
<keyword evidence="2" id="KW-0813">Transport</keyword>
<dbReference type="Proteomes" id="UP000295418">
    <property type="component" value="Unassembled WGS sequence"/>
</dbReference>
<dbReference type="GO" id="GO:0005524">
    <property type="term" value="F:ATP binding"/>
    <property type="evidence" value="ECO:0007669"/>
    <property type="project" value="UniProtKB-KW"/>
</dbReference>
<evidence type="ECO:0000313" key="11">
    <source>
        <dbReference type="Proteomes" id="UP000295418"/>
    </source>
</evidence>
<evidence type="ECO:0000259" key="9">
    <source>
        <dbReference type="PROSITE" id="PS50893"/>
    </source>
</evidence>
<dbReference type="InterPro" id="IPR046342">
    <property type="entry name" value="CBS_dom_sf"/>
</dbReference>
<dbReference type="OrthoDB" id="9802264at2"/>
<dbReference type="GO" id="GO:0015418">
    <property type="term" value="F:ABC-type quaternary ammonium compound transporting activity"/>
    <property type="evidence" value="ECO:0007669"/>
    <property type="project" value="UniProtKB-EC"/>
</dbReference>
<reference evidence="10 11" key="1">
    <citation type="submission" date="2019-03" db="EMBL/GenBank/DDBJ databases">
        <authorList>
            <person name="Kim M.K.M."/>
        </authorList>
    </citation>
    <scope>NUCLEOTIDE SEQUENCE [LARGE SCALE GENOMIC DNA]</scope>
    <source>
        <strain evidence="10 11">18JY21-1</strain>
    </source>
</reference>
<evidence type="ECO:0000256" key="3">
    <source>
        <dbReference type="ARBA" id="ARBA00022741"/>
    </source>
</evidence>